<dbReference type="InterPro" id="IPR010982">
    <property type="entry name" value="Lambda_DNA-bd_dom_sf"/>
</dbReference>
<protein>
    <submittedName>
        <fullName evidence="5">LacI family DNA-binding transcriptional regulator</fullName>
    </submittedName>
</protein>
<evidence type="ECO:0000313" key="5">
    <source>
        <dbReference type="EMBL" id="MBD7982827.1"/>
    </source>
</evidence>
<reference evidence="5 6" key="1">
    <citation type="submission" date="2020-08" db="EMBL/GenBank/DDBJ databases">
        <title>A Genomic Blueprint of the Chicken Gut Microbiome.</title>
        <authorList>
            <person name="Gilroy R."/>
            <person name="Ravi A."/>
            <person name="Getino M."/>
            <person name="Pursley I."/>
            <person name="Horton D.L."/>
            <person name="Alikhan N.-F."/>
            <person name="Baker D."/>
            <person name="Gharbi K."/>
            <person name="Hall N."/>
            <person name="Watson M."/>
            <person name="Adriaenssens E.M."/>
            <person name="Foster-Nyarko E."/>
            <person name="Jarju S."/>
            <person name="Secka A."/>
            <person name="Antonio M."/>
            <person name="Oren A."/>
            <person name="Chaudhuri R."/>
            <person name="La Ragione R.M."/>
            <person name="Hildebrand F."/>
            <person name="Pallen M.J."/>
        </authorList>
    </citation>
    <scope>NUCLEOTIDE SEQUENCE [LARGE SCALE GENOMIC DNA]</scope>
    <source>
        <strain evidence="5 6">Sa2CUA9</strain>
    </source>
</reference>
<dbReference type="PANTHER" id="PTHR30146">
    <property type="entry name" value="LACI-RELATED TRANSCRIPTIONAL REPRESSOR"/>
    <property type="match status" value="1"/>
</dbReference>
<dbReference type="InterPro" id="IPR046335">
    <property type="entry name" value="LacI/GalR-like_sensor"/>
</dbReference>
<dbReference type="CDD" id="cd01392">
    <property type="entry name" value="HTH_LacI"/>
    <property type="match status" value="1"/>
</dbReference>
<dbReference type="InterPro" id="IPR000843">
    <property type="entry name" value="HTH_LacI"/>
</dbReference>
<evidence type="ECO:0000259" key="4">
    <source>
        <dbReference type="PROSITE" id="PS50932"/>
    </source>
</evidence>
<feature type="domain" description="HTH lacI-type" evidence="4">
    <location>
        <begin position="109"/>
        <end position="163"/>
    </location>
</feature>
<proteinExistence type="predicted"/>
<dbReference type="Gene3D" id="1.10.260.40">
    <property type="entry name" value="lambda repressor-like DNA-binding domains"/>
    <property type="match status" value="1"/>
</dbReference>
<keyword evidence="3" id="KW-0804">Transcription</keyword>
<dbReference type="PANTHER" id="PTHR30146:SF109">
    <property type="entry name" value="HTH-TYPE TRANSCRIPTIONAL REGULATOR GALS"/>
    <property type="match status" value="1"/>
</dbReference>
<dbReference type="PROSITE" id="PS00356">
    <property type="entry name" value="HTH_LACI_1"/>
    <property type="match status" value="1"/>
</dbReference>
<dbReference type="GO" id="GO:0003677">
    <property type="term" value="F:DNA binding"/>
    <property type="evidence" value="ECO:0007669"/>
    <property type="project" value="UniProtKB-KW"/>
</dbReference>
<evidence type="ECO:0000256" key="2">
    <source>
        <dbReference type="ARBA" id="ARBA00023125"/>
    </source>
</evidence>
<sequence>MFYLSGETGVLAVVGRLRESVLRRAGSIRESALIRIRSIPTFRRAVKGTVPESVQRGELREGRTGGDQDGRTVECCRFVALARCTSAGKRYPENASVTPVTAPRPSAGPTLDDVARVAGVSRATASRVINGKRKVAPALQELVQSAVAATGYSPHRAARTLVTRRTGSVALVISGTDPETDPVTDPGSGGSRYAGHVFDDPFFGRIVAGIVRALRPHDVHPVLMLAEDDAARAQVVSYVRQGNADGVLHVSTRADDPLPALLVEVGRPAVLFARPSAPLPISFVDLANRDGGALAAEHFVADGRTAPAAISGPLGVLAANDRLAGFRDALARRGHAYVPSVEGNFTIESGDAAMRALLEQVPGVDAVFAGNDLMAQGAIDVLHEAGRRVPEDVAVIGFDDTALAQRARPALTTVRQPVEEMAGEMVRLLLERIEDPTLAVRSVLFEPALVVRGSA</sequence>
<dbReference type="SMART" id="SM00354">
    <property type="entry name" value="HTH_LACI"/>
    <property type="match status" value="1"/>
</dbReference>
<dbReference type="CDD" id="cd06267">
    <property type="entry name" value="PBP1_LacI_sugar_binding-like"/>
    <property type="match status" value="1"/>
</dbReference>
<keyword evidence="6" id="KW-1185">Reference proteome</keyword>
<accession>A0ABR8U461</accession>
<dbReference type="PROSITE" id="PS50932">
    <property type="entry name" value="HTH_LACI_2"/>
    <property type="match status" value="1"/>
</dbReference>
<evidence type="ECO:0000256" key="1">
    <source>
        <dbReference type="ARBA" id="ARBA00023015"/>
    </source>
</evidence>
<dbReference type="SUPFAM" id="SSF53822">
    <property type="entry name" value="Periplasmic binding protein-like I"/>
    <property type="match status" value="1"/>
</dbReference>
<dbReference type="PRINTS" id="PR00036">
    <property type="entry name" value="HTHLACI"/>
</dbReference>
<gene>
    <name evidence="5" type="ORF">H9641_19205</name>
</gene>
<evidence type="ECO:0000256" key="3">
    <source>
        <dbReference type="ARBA" id="ARBA00023163"/>
    </source>
</evidence>
<dbReference type="Pfam" id="PF13377">
    <property type="entry name" value="Peripla_BP_3"/>
    <property type="match status" value="1"/>
</dbReference>
<dbReference type="Gene3D" id="3.40.50.2300">
    <property type="match status" value="2"/>
</dbReference>
<keyword evidence="2 5" id="KW-0238">DNA-binding</keyword>
<evidence type="ECO:0000313" key="6">
    <source>
        <dbReference type="Proteomes" id="UP000655570"/>
    </source>
</evidence>
<dbReference type="InterPro" id="IPR028082">
    <property type="entry name" value="Peripla_BP_I"/>
</dbReference>
<dbReference type="Proteomes" id="UP000655570">
    <property type="component" value="Unassembled WGS sequence"/>
</dbReference>
<comment type="caution">
    <text evidence="5">The sequence shown here is derived from an EMBL/GenBank/DDBJ whole genome shotgun (WGS) entry which is preliminary data.</text>
</comment>
<dbReference type="Pfam" id="PF00356">
    <property type="entry name" value="LacI"/>
    <property type="match status" value="1"/>
</dbReference>
<dbReference type="SUPFAM" id="SSF47413">
    <property type="entry name" value="lambda repressor-like DNA-binding domains"/>
    <property type="match status" value="1"/>
</dbReference>
<keyword evidence="1" id="KW-0805">Transcription regulation</keyword>
<organism evidence="5 6">
    <name type="scientific">Oerskovia merdavium</name>
    <dbReference type="NCBI Taxonomy" id="2762227"/>
    <lineage>
        <taxon>Bacteria</taxon>
        <taxon>Bacillati</taxon>
        <taxon>Actinomycetota</taxon>
        <taxon>Actinomycetes</taxon>
        <taxon>Micrococcales</taxon>
        <taxon>Cellulomonadaceae</taxon>
        <taxon>Oerskovia</taxon>
    </lineage>
</organism>
<name>A0ABR8U461_9CELL</name>
<dbReference type="EMBL" id="JACSQF010000030">
    <property type="protein sequence ID" value="MBD7982827.1"/>
    <property type="molecule type" value="Genomic_DNA"/>
</dbReference>